<dbReference type="GO" id="GO:0016853">
    <property type="term" value="F:isomerase activity"/>
    <property type="evidence" value="ECO:0007669"/>
    <property type="project" value="UniProtKB-KW"/>
</dbReference>
<name>A0A1H4FM58_9BACT</name>
<dbReference type="Pfam" id="PF00578">
    <property type="entry name" value="AhpC-TSA"/>
    <property type="match status" value="1"/>
</dbReference>
<accession>A0A1H4FM58</accession>
<dbReference type="InterPro" id="IPR050553">
    <property type="entry name" value="Thioredoxin_ResA/DsbE_sf"/>
</dbReference>
<dbReference type="InterPro" id="IPR036249">
    <property type="entry name" value="Thioredoxin-like_sf"/>
</dbReference>
<keyword evidence="2" id="KW-0732">Signal</keyword>
<dbReference type="AlphaFoldDB" id="A0A1H4FM58"/>
<protein>
    <submittedName>
        <fullName evidence="4">Thiol-disulfide isomerase or thioredoxin</fullName>
    </submittedName>
</protein>
<keyword evidence="1" id="KW-0676">Redox-active center</keyword>
<feature type="chain" id="PRO_5011656464" evidence="2">
    <location>
        <begin position="21"/>
        <end position="434"/>
    </location>
</feature>
<dbReference type="Proteomes" id="UP000199656">
    <property type="component" value="Unassembled WGS sequence"/>
</dbReference>
<evidence type="ECO:0000256" key="1">
    <source>
        <dbReference type="ARBA" id="ARBA00023284"/>
    </source>
</evidence>
<dbReference type="InterPro" id="IPR017937">
    <property type="entry name" value="Thioredoxin_CS"/>
</dbReference>
<dbReference type="InterPro" id="IPR013766">
    <property type="entry name" value="Thioredoxin_domain"/>
</dbReference>
<feature type="domain" description="Thioredoxin" evidence="3">
    <location>
        <begin position="27"/>
        <end position="170"/>
    </location>
</feature>
<organism evidence="4 5">
    <name type="scientific">Chitinophaga terrae</name>
    <name type="common">ex Kim and Jung 2007</name>
    <dbReference type="NCBI Taxonomy" id="408074"/>
    <lineage>
        <taxon>Bacteria</taxon>
        <taxon>Pseudomonadati</taxon>
        <taxon>Bacteroidota</taxon>
        <taxon>Chitinophagia</taxon>
        <taxon>Chitinophagales</taxon>
        <taxon>Chitinophagaceae</taxon>
        <taxon>Chitinophaga</taxon>
    </lineage>
</organism>
<proteinExistence type="predicted"/>
<gene>
    <name evidence="4" type="ORF">SAMN05660909_04480</name>
</gene>
<keyword evidence="4" id="KW-0413">Isomerase</keyword>
<dbReference type="PANTHER" id="PTHR42852">
    <property type="entry name" value="THIOL:DISULFIDE INTERCHANGE PROTEIN DSBE"/>
    <property type="match status" value="1"/>
</dbReference>
<feature type="signal peptide" evidence="2">
    <location>
        <begin position="1"/>
        <end position="20"/>
    </location>
</feature>
<dbReference type="EMBL" id="FNRL01000026">
    <property type="protein sequence ID" value="SEA97818.1"/>
    <property type="molecule type" value="Genomic_DNA"/>
</dbReference>
<evidence type="ECO:0000313" key="5">
    <source>
        <dbReference type="Proteomes" id="UP000199656"/>
    </source>
</evidence>
<evidence type="ECO:0000259" key="3">
    <source>
        <dbReference type="PROSITE" id="PS51352"/>
    </source>
</evidence>
<dbReference type="Gene3D" id="3.40.30.10">
    <property type="entry name" value="Glutaredoxin"/>
    <property type="match status" value="1"/>
</dbReference>
<evidence type="ECO:0000313" key="4">
    <source>
        <dbReference type="EMBL" id="SEA97818.1"/>
    </source>
</evidence>
<dbReference type="InterPro" id="IPR000866">
    <property type="entry name" value="AhpC/TSA"/>
</dbReference>
<dbReference type="GO" id="GO:0016209">
    <property type="term" value="F:antioxidant activity"/>
    <property type="evidence" value="ECO:0007669"/>
    <property type="project" value="InterPro"/>
</dbReference>
<dbReference type="GO" id="GO:0016491">
    <property type="term" value="F:oxidoreductase activity"/>
    <property type="evidence" value="ECO:0007669"/>
    <property type="project" value="InterPro"/>
</dbReference>
<dbReference type="PANTHER" id="PTHR42852:SF13">
    <property type="entry name" value="PROTEIN DIPZ"/>
    <property type="match status" value="1"/>
</dbReference>
<dbReference type="PROSITE" id="PS51352">
    <property type="entry name" value="THIOREDOXIN_2"/>
    <property type="match status" value="1"/>
</dbReference>
<dbReference type="SUPFAM" id="SSF52833">
    <property type="entry name" value="Thioredoxin-like"/>
    <property type="match status" value="1"/>
</dbReference>
<dbReference type="CDD" id="cd02966">
    <property type="entry name" value="TlpA_like_family"/>
    <property type="match status" value="1"/>
</dbReference>
<reference evidence="5" key="1">
    <citation type="submission" date="2016-10" db="EMBL/GenBank/DDBJ databases">
        <authorList>
            <person name="Varghese N."/>
            <person name="Submissions S."/>
        </authorList>
    </citation>
    <scope>NUCLEOTIDE SEQUENCE [LARGE SCALE GENOMIC DNA]</scope>
    <source>
        <strain evidence="5">DSM 23920</strain>
    </source>
</reference>
<sequence length="434" mass="49447">MALPCLIICLMLLQSQRILAENYQIPVKIGEKIPNITLKNFMNEPGKEVLFSDLKGKVVIIDFFATWCPSCVAYLPHMNDLKQKFGDKLQILVVTKESEETIIKYSEKYGNIKNNSIPILCNDSVLSKLFPHLSIPHEVWIDTKGVVRGISDAKFVTADNIENLIVNNQLAIPVKNDFFDFDHTQTLSYNLANPKNRPQFLYRSTFTSHYPGVVSLTGSKADSISKTIYFVNNTILSLYSSFIEKDLWAGRVEIEVKDTTRFVAPAELVKINKDWDESNTFCYELTTPASLDRKKIQRLMKGDLDRNFDLTTTIVEKIKKCWVVKISDQRLFNRTILKKEITLGKPKAILIENAPMDKLIKRLNSSDFVNINAPIFIDQTGYNGKIFIEIPVSLFPENNSETNIEPLKKILEQKGLTLVAAKVPLKVFVFRDAQ</sequence>
<evidence type="ECO:0000256" key="2">
    <source>
        <dbReference type="SAM" id="SignalP"/>
    </source>
</evidence>
<keyword evidence="5" id="KW-1185">Reference proteome</keyword>
<dbReference type="PROSITE" id="PS00194">
    <property type="entry name" value="THIOREDOXIN_1"/>
    <property type="match status" value="1"/>
</dbReference>
<dbReference type="STRING" id="408074.SAMN05660909_04480"/>